<organism evidence="2 3">
    <name type="scientific">Meloidogyne enterolobii</name>
    <name type="common">Root-knot nematode worm</name>
    <name type="synonym">Meloidogyne mayaguensis</name>
    <dbReference type="NCBI Taxonomy" id="390850"/>
    <lineage>
        <taxon>Eukaryota</taxon>
        <taxon>Metazoa</taxon>
        <taxon>Ecdysozoa</taxon>
        <taxon>Nematoda</taxon>
        <taxon>Chromadorea</taxon>
        <taxon>Rhabditida</taxon>
        <taxon>Tylenchina</taxon>
        <taxon>Tylenchomorpha</taxon>
        <taxon>Tylenchoidea</taxon>
        <taxon>Meloidogynidae</taxon>
        <taxon>Meloidogyninae</taxon>
        <taxon>Meloidogyne</taxon>
    </lineage>
</organism>
<reference evidence="2 3" key="1">
    <citation type="submission" date="2020-08" db="EMBL/GenBank/DDBJ databases">
        <authorList>
            <person name="Koutsovoulos G."/>
            <person name="Danchin GJ E."/>
        </authorList>
    </citation>
    <scope>NUCLEOTIDE SEQUENCE [LARGE SCALE GENOMIC DNA]</scope>
</reference>
<keyword evidence="1" id="KW-0472">Membrane</keyword>
<gene>
    <name evidence="2" type="ORF">MENT_LOCUS23908</name>
</gene>
<evidence type="ECO:0000313" key="3">
    <source>
        <dbReference type="Proteomes" id="UP000580250"/>
    </source>
</evidence>
<accession>A0A6V7VBZ3</accession>
<keyword evidence="1" id="KW-1133">Transmembrane helix</keyword>
<feature type="transmembrane region" description="Helical" evidence="1">
    <location>
        <begin position="6"/>
        <end position="25"/>
    </location>
</feature>
<dbReference type="EMBL" id="CAJEWN010000199">
    <property type="protein sequence ID" value="CAD2172362.1"/>
    <property type="molecule type" value="Genomic_DNA"/>
</dbReference>
<evidence type="ECO:0000256" key="1">
    <source>
        <dbReference type="SAM" id="Phobius"/>
    </source>
</evidence>
<name>A0A6V7VBZ3_MELEN</name>
<dbReference type="Proteomes" id="UP000580250">
    <property type="component" value="Unassembled WGS sequence"/>
</dbReference>
<keyword evidence="1" id="KW-0812">Transmembrane</keyword>
<dbReference type="AlphaFoldDB" id="A0A6V7VBZ3"/>
<proteinExistence type="predicted"/>
<evidence type="ECO:0000313" key="2">
    <source>
        <dbReference type="EMBL" id="CAD2172362.1"/>
    </source>
</evidence>
<sequence length="83" mass="9103">MAKTMVIMVFMLLSTVLLVFGVLYARKHFTLTGRMAPDLVGFTAGREMFSDEFDEDDGERADVVEPANTIVAVGDGGNRPVYV</sequence>
<comment type="caution">
    <text evidence="2">The sequence shown here is derived from an EMBL/GenBank/DDBJ whole genome shotgun (WGS) entry which is preliminary data.</text>
</comment>
<protein>
    <submittedName>
        <fullName evidence="2">Uncharacterized protein</fullName>
    </submittedName>
</protein>